<evidence type="ECO:0000313" key="7">
    <source>
        <dbReference type="Proteomes" id="UP000317355"/>
    </source>
</evidence>
<evidence type="ECO:0000259" key="5">
    <source>
        <dbReference type="Pfam" id="PF00171"/>
    </source>
</evidence>
<name>A0A558CZN3_9GAMM</name>
<dbReference type="FunFam" id="3.40.605.10:FF:000005">
    <property type="entry name" value="Succinate-semialdehyde dehydrogenase I"/>
    <property type="match status" value="1"/>
</dbReference>
<gene>
    <name evidence="6" type="ORF">FHK82_10650</name>
</gene>
<dbReference type="InterPro" id="IPR010102">
    <property type="entry name" value="Succ_semiAld_DH"/>
</dbReference>
<dbReference type="EMBL" id="VMRY01000042">
    <property type="protein sequence ID" value="TVT54226.1"/>
    <property type="molecule type" value="Genomic_DNA"/>
</dbReference>
<reference evidence="6 7" key="1">
    <citation type="submission" date="2019-07" db="EMBL/GenBank/DDBJ databases">
        <title>The pathways for chlorine oxyanion respiration interact through the shared metabolite chlorate.</title>
        <authorList>
            <person name="Barnum T.P."/>
            <person name="Cheng Y."/>
            <person name="Hill K.A."/>
            <person name="Lucas L.N."/>
            <person name="Carlson H.K."/>
            <person name="Coates J.D."/>
        </authorList>
    </citation>
    <scope>NUCLEOTIDE SEQUENCE [LARGE SCALE GENOMIC DNA]</scope>
    <source>
        <strain evidence="6">BK-3</strain>
    </source>
</reference>
<dbReference type="InterPro" id="IPR016163">
    <property type="entry name" value="Ald_DH_C"/>
</dbReference>
<organism evidence="6 7">
    <name type="scientific">Sedimenticola thiotaurini</name>
    <dbReference type="NCBI Taxonomy" id="1543721"/>
    <lineage>
        <taxon>Bacteria</taxon>
        <taxon>Pseudomonadati</taxon>
        <taxon>Pseudomonadota</taxon>
        <taxon>Gammaproteobacteria</taxon>
        <taxon>Chromatiales</taxon>
        <taxon>Sedimenticolaceae</taxon>
        <taxon>Sedimenticola</taxon>
    </lineage>
</organism>
<feature type="active site" evidence="3">
    <location>
        <position position="255"/>
    </location>
</feature>
<sequence length="483" mass="51598">MQIDTNLLKNLAYVNGEWISADSGQTFDVTNPADNSIITQVPSLGAEETNRAILQADAAFQLWRKRTAQERSHLLRRWFELIMENQEALAQLLSLEQGKPLAESRGEIAYGASFIEWFAEEAKRIYGDVIPAHAPDKRFVVIKQPIGVVAAITPWNFPNAMITRKCAPALAAGCTVLVKPAPDTPLSALALAALAEQAGIPAGVFNVITTVDAIGVGKALTAHPSVRKLSFTGSTAVGKLLMAQCASTVKKVSLELGGNAPFLVFDDADIDAAVAGAIASKYRNSGQTCVCTNRFLIQESIYDEFAEKLAIAVSNLQVGPALTSDSQQGPLINQAAVDKVQRQVDDAVTKGARLLTGGKLHALGGTFYQPTILADVSSDMQIACEETFGPVAPLFKFSTEAEAIEMANATPFGLASYFYARDIGRVWRVAEALETGMVGINEGIISTAVAPFGGIKESGIGREGSRYGMDDFIEMKYLCMGGL</sequence>
<dbReference type="CDD" id="cd07103">
    <property type="entry name" value="ALDH_F5_SSADH_GabD"/>
    <property type="match status" value="1"/>
</dbReference>
<dbReference type="FunFam" id="3.40.309.10:FF:000004">
    <property type="entry name" value="Succinate-semialdehyde dehydrogenase I"/>
    <property type="match status" value="1"/>
</dbReference>
<dbReference type="Gene3D" id="3.40.309.10">
    <property type="entry name" value="Aldehyde Dehydrogenase, Chain A, domain 2"/>
    <property type="match status" value="1"/>
</dbReference>
<protein>
    <submittedName>
        <fullName evidence="6">NAD-dependent succinate-semialdehyde dehydrogenase</fullName>
    </submittedName>
</protein>
<dbReference type="AlphaFoldDB" id="A0A558CZN3"/>
<comment type="similarity">
    <text evidence="1 4">Belongs to the aldehyde dehydrogenase family.</text>
</comment>
<evidence type="ECO:0000256" key="2">
    <source>
        <dbReference type="ARBA" id="ARBA00023002"/>
    </source>
</evidence>
<dbReference type="InterPro" id="IPR029510">
    <property type="entry name" value="Ald_DH_CS_GLU"/>
</dbReference>
<accession>A0A558CZN3</accession>
<dbReference type="InterPro" id="IPR050740">
    <property type="entry name" value="Aldehyde_DH_Superfamily"/>
</dbReference>
<evidence type="ECO:0000256" key="4">
    <source>
        <dbReference type="RuleBase" id="RU003345"/>
    </source>
</evidence>
<dbReference type="GO" id="GO:0004777">
    <property type="term" value="F:succinate-semialdehyde dehydrogenase (NAD+) activity"/>
    <property type="evidence" value="ECO:0007669"/>
    <property type="project" value="TreeGrafter"/>
</dbReference>
<dbReference type="Gene3D" id="3.40.605.10">
    <property type="entry name" value="Aldehyde Dehydrogenase, Chain A, domain 1"/>
    <property type="match status" value="1"/>
</dbReference>
<keyword evidence="2 4" id="KW-0560">Oxidoreductase</keyword>
<dbReference type="PANTHER" id="PTHR43353:SF5">
    <property type="entry name" value="SUCCINATE-SEMIALDEHYDE DEHYDROGENASE, MITOCHONDRIAL"/>
    <property type="match status" value="1"/>
</dbReference>
<dbReference type="PANTHER" id="PTHR43353">
    <property type="entry name" value="SUCCINATE-SEMIALDEHYDE DEHYDROGENASE, MITOCHONDRIAL"/>
    <property type="match status" value="1"/>
</dbReference>
<dbReference type="Proteomes" id="UP000317355">
    <property type="component" value="Unassembled WGS sequence"/>
</dbReference>
<dbReference type="PROSITE" id="PS00687">
    <property type="entry name" value="ALDEHYDE_DEHYDR_GLU"/>
    <property type="match status" value="1"/>
</dbReference>
<dbReference type="InterPro" id="IPR016160">
    <property type="entry name" value="Ald_DH_CS_CYS"/>
</dbReference>
<dbReference type="InterPro" id="IPR015590">
    <property type="entry name" value="Aldehyde_DH_dom"/>
</dbReference>
<dbReference type="NCBIfam" id="TIGR01780">
    <property type="entry name" value="SSADH"/>
    <property type="match status" value="1"/>
</dbReference>
<dbReference type="SUPFAM" id="SSF53720">
    <property type="entry name" value="ALDH-like"/>
    <property type="match status" value="1"/>
</dbReference>
<evidence type="ECO:0000256" key="3">
    <source>
        <dbReference type="PROSITE-ProRule" id="PRU10007"/>
    </source>
</evidence>
<dbReference type="InterPro" id="IPR016162">
    <property type="entry name" value="Ald_DH_N"/>
</dbReference>
<evidence type="ECO:0000313" key="6">
    <source>
        <dbReference type="EMBL" id="TVT54226.1"/>
    </source>
</evidence>
<dbReference type="PROSITE" id="PS00070">
    <property type="entry name" value="ALDEHYDE_DEHYDR_CYS"/>
    <property type="match status" value="1"/>
</dbReference>
<dbReference type="STRING" id="1543721.AAY24_02355"/>
<evidence type="ECO:0000256" key="1">
    <source>
        <dbReference type="ARBA" id="ARBA00009986"/>
    </source>
</evidence>
<proteinExistence type="inferred from homology"/>
<dbReference type="GO" id="GO:0005829">
    <property type="term" value="C:cytosol"/>
    <property type="evidence" value="ECO:0007669"/>
    <property type="project" value="TreeGrafter"/>
</dbReference>
<dbReference type="InterPro" id="IPR016161">
    <property type="entry name" value="Ald_DH/histidinol_DH"/>
</dbReference>
<feature type="domain" description="Aldehyde dehydrogenase" evidence="5">
    <location>
        <begin position="18"/>
        <end position="477"/>
    </location>
</feature>
<dbReference type="Pfam" id="PF00171">
    <property type="entry name" value="Aldedh"/>
    <property type="match status" value="1"/>
</dbReference>
<dbReference type="GO" id="GO:0009450">
    <property type="term" value="P:gamma-aminobutyric acid catabolic process"/>
    <property type="evidence" value="ECO:0007669"/>
    <property type="project" value="InterPro"/>
</dbReference>
<comment type="caution">
    <text evidence="6">The sequence shown here is derived from an EMBL/GenBank/DDBJ whole genome shotgun (WGS) entry which is preliminary data.</text>
</comment>